<organism evidence="1 2">
    <name type="scientific">Candidatus Synechococcus spongiarum 15L</name>
    <dbReference type="NCBI Taxonomy" id="1608419"/>
    <lineage>
        <taxon>Bacteria</taxon>
        <taxon>Bacillati</taxon>
        <taxon>Cyanobacteriota</taxon>
        <taxon>Cyanophyceae</taxon>
        <taxon>Synechococcales</taxon>
        <taxon>Synechococcaceae</taxon>
        <taxon>Synechococcus</taxon>
    </lineage>
</organism>
<dbReference type="EMBL" id="JYFQ01000223">
    <property type="protein sequence ID" value="KKZ09976.1"/>
    <property type="molecule type" value="Genomic_DNA"/>
</dbReference>
<proteinExistence type="predicted"/>
<dbReference type="AlphaFoldDB" id="A0A0G8AQX3"/>
<evidence type="ECO:0000313" key="1">
    <source>
        <dbReference type="EMBL" id="KKZ09976.1"/>
    </source>
</evidence>
<accession>A0A0G8AQX3</accession>
<protein>
    <submittedName>
        <fullName evidence="1">Uncharacterized protein</fullName>
    </submittedName>
</protein>
<sequence length="66" mass="7596">MDTASNGNQAMLVKEQEALCKEGIQRVFNSTLCFGRMEKPIVSRIRLQRMRVMAGLWETARQIHES</sequence>
<comment type="caution">
    <text evidence="1">The sequence shown here is derived from an EMBL/GenBank/DDBJ whole genome shotgun (WGS) entry which is preliminary data.</text>
</comment>
<name>A0A0G8AQX3_9SYNE</name>
<dbReference type="PATRIC" id="fig|1608419.3.peg.1414"/>
<reference evidence="1 2" key="1">
    <citation type="submission" date="2015-02" db="EMBL/GenBank/DDBJ databases">
        <authorList>
            <person name="Slaby B."/>
            <person name="Hentschel U."/>
        </authorList>
    </citation>
    <scope>NUCLEOTIDE SEQUENCE [LARGE SCALE GENOMIC DNA]</scope>
    <source>
        <strain evidence="1">15L</strain>
    </source>
</reference>
<evidence type="ECO:0000313" key="2">
    <source>
        <dbReference type="Proteomes" id="UP000035037"/>
    </source>
</evidence>
<reference evidence="1 2" key="2">
    <citation type="submission" date="2015-05" db="EMBL/GenBank/DDBJ databases">
        <title>Lifestyle Evolution in Cyanobacterial Symbionts of Sponges.</title>
        <authorList>
            <person name="Burgsdorf I."/>
            <person name="Slaby B.M."/>
            <person name="Handley K.M."/>
            <person name="Haber M."/>
            <person name="Blom J."/>
            <person name="Marshall C.W."/>
            <person name="Gilbert J.A."/>
            <person name="Hentschel U."/>
            <person name="Steindler L."/>
        </authorList>
    </citation>
    <scope>NUCLEOTIDE SEQUENCE [LARGE SCALE GENOMIC DNA]</scope>
    <source>
        <strain evidence="1">15L</strain>
    </source>
</reference>
<gene>
    <name evidence="1" type="ORF">TQ37_10380</name>
</gene>
<dbReference type="Proteomes" id="UP000035037">
    <property type="component" value="Unassembled WGS sequence"/>
</dbReference>